<dbReference type="AlphaFoldDB" id="A0A8H6HXG4"/>
<accession>A0A8H6HXG4</accession>
<dbReference type="EMBL" id="JACGCI010000036">
    <property type="protein sequence ID" value="KAF6754107.1"/>
    <property type="molecule type" value="Genomic_DNA"/>
</dbReference>
<proteinExistence type="predicted"/>
<gene>
    <name evidence="2" type="ORF">DFP72DRAFT_848669</name>
</gene>
<name>A0A8H6HXG4_9AGAR</name>
<protein>
    <submittedName>
        <fullName evidence="2">Uncharacterized protein</fullName>
    </submittedName>
</protein>
<comment type="caution">
    <text evidence="2">The sequence shown here is derived from an EMBL/GenBank/DDBJ whole genome shotgun (WGS) entry which is preliminary data.</text>
</comment>
<evidence type="ECO:0000313" key="3">
    <source>
        <dbReference type="Proteomes" id="UP000521943"/>
    </source>
</evidence>
<feature type="region of interest" description="Disordered" evidence="1">
    <location>
        <begin position="572"/>
        <end position="620"/>
    </location>
</feature>
<organism evidence="2 3">
    <name type="scientific">Ephemerocybe angulata</name>
    <dbReference type="NCBI Taxonomy" id="980116"/>
    <lineage>
        <taxon>Eukaryota</taxon>
        <taxon>Fungi</taxon>
        <taxon>Dikarya</taxon>
        <taxon>Basidiomycota</taxon>
        <taxon>Agaricomycotina</taxon>
        <taxon>Agaricomycetes</taxon>
        <taxon>Agaricomycetidae</taxon>
        <taxon>Agaricales</taxon>
        <taxon>Agaricineae</taxon>
        <taxon>Psathyrellaceae</taxon>
        <taxon>Ephemerocybe</taxon>
    </lineage>
</organism>
<sequence>MHLGPLLLIPVHPTSLQNIALPCPDPTRLAASDTSNGRPLTVAGLQEEIFAGRVQRRRALCGMRLALTCLPELNSRIHQCLSTIPIVQGEHGASSGQGFGMRLRQMARVIEGKHPFALLVLRVRTAIQRRVDLSQICDMQTNHPAHDPTTWLQSNTRRIALSTLLVRFVALILAYADLYRVCSACGGPRRLWDSAGGDVLILREGRGKRAKSSFALSSTLRFSDQAPSSQVSVAVMILKDCSAARGLLDSDADYSHEREVKQLSAPSARSMRCGRCAGYFQIPAGMSSLCIETVYAGIEFVVRTAAVEGCGISLGAIINLVADSQFERGRGLLDSGGDGLLKIPVSEGRSDTFVVALVTWNVCGIETRWIWGRRLFVVVGIRALVVCSRCALRRFEGLEAKTSRTPACLFDPCVGEGRVVATIVTLVTPSCGCFVGLGMGWLLWSCIVTTCAGSSVSGGRLACGGGLQCARCASRGKKRCRSGEGFIDEREPCSSPSVWGEVAILQRHRTVHVERTGRADGHSCSVVLNETILAKALRVCPVASGEGSRLVSARNDDALGSGWKRTVLRRLAASSTSENATQRGSRGWERRRTDAVKGKRPNQTEGNGGSVGCDVPQTTW</sequence>
<feature type="compositionally biased region" description="Basic and acidic residues" evidence="1">
    <location>
        <begin position="586"/>
        <end position="597"/>
    </location>
</feature>
<feature type="compositionally biased region" description="Polar residues" evidence="1">
    <location>
        <begin position="573"/>
        <end position="584"/>
    </location>
</feature>
<evidence type="ECO:0000256" key="1">
    <source>
        <dbReference type="SAM" id="MobiDB-lite"/>
    </source>
</evidence>
<evidence type="ECO:0000313" key="2">
    <source>
        <dbReference type="EMBL" id="KAF6754107.1"/>
    </source>
</evidence>
<keyword evidence="3" id="KW-1185">Reference proteome</keyword>
<dbReference type="Proteomes" id="UP000521943">
    <property type="component" value="Unassembled WGS sequence"/>
</dbReference>
<reference evidence="2 3" key="1">
    <citation type="submission" date="2020-07" db="EMBL/GenBank/DDBJ databases">
        <title>Comparative genomics of pyrophilous fungi reveals a link between fire events and developmental genes.</title>
        <authorList>
            <consortium name="DOE Joint Genome Institute"/>
            <person name="Steindorff A.S."/>
            <person name="Carver A."/>
            <person name="Calhoun S."/>
            <person name="Stillman K."/>
            <person name="Liu H."/>
            <person name="Lipzen A."/>
            <person name="Pangilinan J."/>
            <person name="Labutti K."/>
            <person name="Bruns T.D."/>
            <person name="Grigoriev I.V."/>
        </authorList>
    </citation>
    <scope>NUCLEOTIDE SEQUENCE [LARGE SCALE GENOMIC DNA]</scope>
    <source>
        <strain evidence="2 3">CBS 144469</strain>
    </source>
</reference>